<keyword evidence="7" id="KW-0460">Magnesium</keyword>
<dbReference type="PRINTS" id="PR00476">
    <property type="entry name" value="PHFRCTKINASE"/>
</dbReference>
<feature type="domain" description="Phosphofructokinase" evidence="10">
    <location>
        <begin position="3"/>
        <end position="309"/>
    </location>
</feature>
<dbReference type="PANTHER" id="PTHR13697:SF52">
    <property type="entry name" value="ATP-DEPENDENT 6-PHOSPHOFRUCTOKINASE 3"/>
    <property type="match status" value="1"/>
</dbReference>
<dbReference type="PANTHER" id="PTHR13697">
    <property type="entry name" value="PHOSPHOFRUCTOKINASE"/>
    <property type="match status" value="1"/>
</dbReference>
<evidence type="ECO:0000256" key="7">
    <source>
        <dbReference type="ARBA" id="ARBA00022842"/>
    </source>
</evidence>
<evidence type="ECO:0000256" key="1">
    <source>
        <dbReference type="ARBA" id="ARBA00001946"/>
    </source>
</evidence>
<sequence length="360" mass="38695">MKKIGLVVSGGDAQGLNAVIYAAVTVGLKNSAQIYGFIKGFEGILDQKYLILDLNNIKGISNLGGCILGSTNHGRFAAKAGENVTMQIPSEVIKQTIDNLSNLGIESLIVVGGDGTLSAASQLAEHGVRVVGVPKSIDNDLYGTDQTFGFNTAVQIATDMIDRIHTTAQAHDRIFFIETMGRYSGWIAIDAGIAGGADAILVPEIKFDYDKLVRFLIDRRNKNMNYTIIVVGEGALSIDESKNIKRTEKAGSMAKLAGTSERIMKRVEQIIPNTFDMRNVVLGHIQRGGTPTAFDRILAKSYGVEAMKAALDGEANVIISLQGQTFTRIDIAKAVSHTKLVPLDSIKINVARQLGIFLGD</sequence>
<dbReference type="Gene3D" id="3.40.50.460">
    <property type="entry name" value="Phosphofructokinase domain"/>
    <property type="match status" value="1"/>
</dbReference>
<dbReference type="SUPFAM" id="SSF53784">
    <property type="entry name" value="Phosphofructokinase"/>
    <property type="match status" value="1"/>
</dbReference>
<accession>A0A3M0YYG5</accession>
<dbReference type="GO" id="GO:0030388">
    <property type="term" value="P:fructose 1,6-bisphosphate metabolic process"/>
    <property type="evidence" value="ECO:0007669"/>
    <property type="project" value="TreeGrafter"/>
</dbReference>
<keyword evidence="5" id="KW-0479">Metal-binding</keyword>
<comment type="caution">
    <text evidence="11">The sequence shown here is derived from an EMBL/GenBank/DDBJ whole genome shotgun (WGS) entry which is preliminary data.</text>
</comment>
<evidence type="ECO:0000256" key="5">
    <source>
        <dbReference type="ARBA" id="ARBA00022723"/>
    </source>
</evidence>
<keyword evidence="6 11" id="KW-0418">Kinase</keyword>
<evidence type="ECO:0000259" key="10">
    <source>
        <dbReference type="Pfam" id="PF00365"/>
    </source>
</evidence>
<evidence type="ECO:0000313" key="12">
    <source>
        <dbReference type="Proteomes" id="UP000269410"/>
    </source>
</evidence>
<dbReference type="InterPro" id="IPR015912">
    <property type="entry name" value="Phosphofructokinase_CS"/>
</dbReference>
<comment type="pathway">
    <text evidence="2">Carbohydrate degradation; glycolysis; D-glyceraldehyde 3-phosphate and glycerone phosphate from D-glucose: step 3/4.</text>
</comment>
<comment type="cofactor">
    <cofactor evidence="1">
        <name>Mg(2+)</name>
        <dbReference type="ChEBI" id="CHEBI:18420"/>
    </cofactor>
</comment>
<dbReference type="EC" id="2.7.1.11" evidence="11"/>
<dbReference type="Pfam" id="PF00365">
    <property type="entry name" value="PFK"/>
    <property type="match status" value="1"/>
</dbReference>
<dbReference type="InterPro" id="IPR012003">
    <property type="entry name" value="ATP_PFK_prok-type"/>
</dbReference>
<dbReference type="InterPro" id="IPR000023">
    <property type="entry name" value="Phosphofructokinase_dom"/>
</dbReference>
<dbReference type="Gene3D" id="3.40.50.450">
    <property type="match status" value="1"/>
</dbReference>
<keyword evidence="4 11" id="KW-0808">Transferase</keyword>
<evidence type="ECO:0000256" key="2">
    <source>
        <dbReference type="ARBA" id="ARBA00004679"/>
    </source>
</evidence>
<evidence type="ECO:0000256" key="6">
    <source>
        <dbReference type="ARBA" id="ARBA00022777"/>
    </source>
</evidence>
<dbReference type="InterPro" id="IPR022953">
    <property type="entry name" value="ATP_PFK"/>
</dbReference>
<keyword evidence="8" id="KW-0324">Glycolysis</keyword>
<dbReference type="GO" id="GO:0016208">
    <property type="term" value="F:AMP binding"/>
    <property type="evidence" value="ECO:0007669"/>
    <property type="project" value="TreeGrafter"/>
</dbReference>
<name>A0A3M0YYG5_9BACT</name>
<dbReference type="PROSITE" id="PS00433">
    <property type="entry name" value="PHOSPHOFRUCTOKINASE"/>
    <property type="match status" value="1"/>
</dbReference>
<dbReference type="GO" id="GO:0048029">
    <property type="term" value="F:monosaccharide binding"/>
    <property type="evidence" value="ECO:0007669"/>
    <property type="project" value="TreeGrafter"/>
</dbReference>
<dbReference type="GO" id="GO:0005945">
    <property type="term" value="C:6-phosphofructokinase complex"/>
    <property type="evidence" value="ECO:0007669"/>
    <property type="project" value="TreeGrafter"/>
</dbReference>
<dbReference type="UniPathway" id="UPA00109">
    <property type="reaction ID" value="UER00182"/>
</dbReference>
<evidence type="ECO:0000313" key="11">
    <source>
        <dbReference type="EMBL" id="RMD77180.1"/>
    </source>
</evidence>
<dbReference type="GO" id="GO:0006002">
    <property type="term" value="P:fructose 6-phosphate metabolic process"/>
    <property type="evidence" value="ECO:0007669"/>
    <property type="project" value="InterPro"/>
</dbReference>
<dbReference type="AlphaFoldDB" id="A0A3M0YYG5"/>
<dbReference type="PIRSF" id="PIRSF000532">
    <property type="entry name" value="ATP_PFK_prok"/>
    <property type="match status" value="1"/>
</dbReference>
<comment type="similarity">
    <text evidence="9">Belongs to the phosphofructokinase type A (PFKA) family.</text>
</comment>
<evidence type="ECO:0000256" key="8">
    <source>
        <dbReference type="ARBA" id="ARBA00023152"/>
    </source>
</evidence>
<proteinExistence type="inferred from homology"/>
<dbReference type="InterPro" id="IPR035966">
    <property type="entry name" value="PKF_sf"/>
</dbReference>
<dbReference type="NCBIfam" id="NF002872">
    <property type="entry name" value="PRK03202.1"/>
    <property type="match status" value="1"/>
</dbReference>
<protein>
    <submittedName>
        <fullName evidence="11">ATP-dependent 6-phosphofructokinase</fullName>
        <ecNumber evidence="11">2.7.1.11</ecNumber>
    </submittedName>
</protein>
<keyword evidence="3" id="KW-0963">Cytoplasm</keyword>
<evidence type="ECO:0000256" key="9">
    <source>
        <dbReference type="ARBA" id="ARBA00038478"/>
    </source>
</evidence>
<dbReference type="GO" id="GO:0046872">
    <property type="term" value="F:metal ion binding"/>
    <property type="evidence" value="ECO:0007669"/>
    <property type="project" value="UniProtKB-KW"/>
</dbReference>
<reference evidence="11 12" key="1">
    <citation type="submission" date="2018-10" db="EMBL/GenBank/DDBJ databases">
        <title>Thermophilic Lithotrophy and Phototrophy in an Intertidal, Iron-rich, Geothermal Spring.</title>
        <authorList>
            <person name="Ward L.M."/>
            <person name="Idei A."/>
            <person name="Nakagawa M."/>
            <person name="Ueno Y."/>
            <person name="Fischer W."/>
            <person name="Mcglynn S.E."/>
        </authorList>
    </citation>
    <scope>NUCLEOTIDE SEQUENCE [LARGE SCALE GENOMIC DNA]</scope>
    <source>
        <strain evidence="11">J137</strain>
    </source>
</reference>
<evidence type="ECO:0000256" key="3">
    <source>
        <dbReference type="ARBA" id="ARBA00022490"/>
    </source>
</evidence>
<organism evidence="11 12">
    <name type="scientific">Candidatus Dojkabacteria bacterium</name>
    <dbReference type="NCBI Taxonomy" id="2099670"/>
    <lineage>
        <taxon>Bacteria</taxon>
        <taxon>Candidatus Dojkabacteria</taxon>
    </lineage>
</organism>
<dbReference type="EMBL" id="RFKV01000056">
    <property type="protein sequence ID" value="RMD77180.1"/>
    <property type="molecule type" value="Genomic_DNA"/>
</dbReference>
<dbReference type="GO" id="GO:0003872">
    <property type="term" value="F:6-phosphofructokinase activity"/>
    <property type="evidence" value="ECO:0007669"/>
    <property type="project" value="UniProtKB-EC"/>
</dbReference>
<dbReference type="GO" id="GO:0061621">
    <property type="term" value="P:canonical glycolysis"/>
    <property type="evidence" value="ECO:0007669"/>
    <property type="project" value="TreeGrafter"/>
</dbReference>
<evidence type="ECO:0000256" key="4">
    <source>
        <dbReference type="ARBA" id="ARBA00022679"/>
    </source>
</evidence>
<dbReference type="Proteomes" id="UP000269410">
    <property type="component" value="Unassembled WGS sequence"/>
</dbReference>
<gene>
    <name evidence="11" type="ORF">D6810_01655</name>
</gene>
<dbReference type="GO" id="GO:0005524">
    <property type="term" value="F:ATP binding"/>
    <property type="evidence" value="ECO:0007669"/>
    <property type="project" value="InterPro"/>
</dbReference>
<dbReference type="GO" id="GO:0070095">
    <property type="term" value="F:fructose-6-phosphate binding"/>
    <property type="evidence" value="ECO:0007669"/>
    <property type="project" value="TreeGrafter"/>
</dbReference>
<dbReference type="GO" id="GO:0042802">
    <property type="term" value="F:identical protein binding"/>
    <property type="evidence" value="ECO:0007669"/>
    <property type="project" value="TreeGrafter"/>
</dbReference>